<comment type="caution">
    <text evidence="1">The sequence shown here is derived from an EMBL/GenBank/DDBJ whole genome shotgun (WGS) entry which is preliminary data.</text>
</comment>
<gene>
    <name evidence="1" type="ORF">PHMEG_00025653</name>
</gene>
<dbReference type="AlphaFoldDB" id="A0A225VAL5"/>
<dbReference type="Proteomes" id="UP000198211">
    <property type="component" value="Unassembled WGS sequence"/>
</dbReference>
<evidence type="ECO:0000313" key="1">
    <source>
        <dbReference type="EMBL" id="OWZ02736.1"/>
    </source>
</evidence>
<name>A0A225VAL5_9STRA</name>
<organism evidence="1 2">
    <name type="scientific">Phytophthora megakarya</name>
    <dbReference type="NCBI Taxonomy" id="4795"/>
    <lineage>
        <taxon>Eukaryota</taxon>
        <taxon>Sar</taxon>
        <taxon>Stramenopiles</taxon>
        <taxon>Oomycota</taxon>
        <taxon>Peronosporomycetes</taxon>
        <taxon>Peronosporales</taxon>
        <taxon>Peronosporaceae</taxon>
        <taxon>Phytophthora</taxon>
    </lineage>
</organism>
<reference evidence="2" key="1">
    <citation type="submission" date="2017-03" db="EMBL/GenBank/DDBJ databases">
        <title>Phytopthora megakarya and P. palmivora, two closely related causual agents of cacao black pod achieved similar genome size and gene model numbers by different mechanisms.</title>
        <authorList>
            <person name="Ali S."/>
            <person name="Shao J."/>
            <person name="Larry D.J."/>
            <person name="Kronmiller B."/>
            <person name="Shen D."/>
            <person name="Strem M.D."/>
            <person name="Melnick R.L."/>
            <person name="Guiltinan M.J."/>
            <person name="Tyler B.M."/>
            <person name="Meinhardt L.W."/>
            <person name="Bailey B.A."/>
        </authorList>
    </citation>
    <scope>NUCLEOTIDE SEQUENCE [LARGE SCALE GENOMIC DNA]</scope>
    <source>
        <strain evidence="2">zdho120</strain>
    </source>
</reference>
<keyword evidence="2" id="KW-1185">Reference proteome</keyword>
<accession>A0A225VAL5</accession>
<dbReference type="EMBL" id="NBNE01005970">
    <property type="protein sequence ID" value="OWZ02736.1"/>
    <property type="molecule type" value="Genomic_DNA"/>
</dbReference>
<proteinExistence type="predicted"/>
<sequence length="52" mass="5858">MIKARAKPKMILKYLRETAARNHTISAVSLSLKSFEENFCEGTESNSEIDVV</sequence>
<protein>
    <submittedName>
        <fullName evidence="1">Uncharacterized protein</fullName>
    </submittedName>
</protein>
<evidence type="ECO:0000313" key="2">
    <source>
        <dbReference type="Proteomes" id="UP000198211"/>
    </source>
</evidence>